<gene>
    <name evidence="1" type="ORF">AFUS01_LOCUS2241</name>
</gene>
<dbReference type="Proteomes" id="UP000708208">
    <property type="component" value="Unassembled WGS sequence"/>
</dbReference>
<organism evidence="1 2">
    <name type="scientific">Allacma fusca</name>
    <dbReference type="NCBI Taxonomy" id="39272"/>
    <lineage>
        <taxon>Eukaryota</taxon>
        <taxon>Metazoa</taxon>
        <taxon>Ecdysozoa</taxon>
        <taxon>Arthropoda</taxon>
        <taxon>Hexapoda</taxon>
        <taxon>Collembola</taxon>
        <taxon>Symphypleona</taxon>
        <taxon>Sminthuridae</taxon>
        <taxon>Allacma</taxon>
    </lineage>
</organism>
<feature type="non-terminal residue" evidence="1">
    <location>
        <position position="15"/>
    </location>
</feature>
<keyword evidence="2" id="KW-1185">Reference proteome</keyword>
<evidence type="ECO:0000313" key="1">
    <source>
        <dbReference type="EMBL" id="CAG7673183.1"/>
    </source>
</evidence>
<accession>A0A8J2JPM0</accession>
<dbReference type="EMBL" id="CAJVCH010012791">
    <property type="protein sequence ID" value="CAG7673183.1"/>
    <property type="molecule type" value="Genomic_DNA"/>
</dbReference>
<evidence type="ECO:0000313" key="2">
    <source>
        <dbReference type="Proteomes" id="UP000708208"/>
    </source>
</evidence>
<sequence>MNPKIGQAFDPTFLA</sequence>
<comment type="caution">
    <text evidence="1">The sequence shown here is derived from an EMBL/GenBank/DDBJ whole genome shotgun (WGS) entry which is preliminary data.</text>
</comment>
<protein>
    <submittedName>
        <fullName evidence="1">Uncharacterized protein</fullName>
    </submittedName>
</protein>
<name>A0A8J2JPM0_9HEXA</name>
<reference evidence="1" key="1">
    <citation type="submission" date="2021-06" db="EMBL/GenBank/DDBJ databases">
        <authorList>
            <person name="Hodson N. C."/>
            <person name="Mongue J. A."/>
            <person name="Jaron S. K."/>
        </authorList>
    </citation>
    <scope>NUCLEOTIDE SEQUENCE</scope>
</reference>
<proteinExistence type="predicted"/>
<feature type="non-terminal residue" evidence="1">
    <location>
        <position position="1"/>
    </location>
</feature>